<dbReference type="STRING" id="1945520.A1019T_00487"/>
<keyword evidence="2" id="KW-1185">Reference proteome</keyword>
<dbReference type="Pfam" id="PF10974">
    <property type="entry name" value="DUF2804"/>
    <property type="match status" value="1"/>
</dbReference>
<organism evidence="1 2">
    <name type="scientific">Psychrobacter pasteurii</name>
    <dbReference type="NCBI Taxonomy" id="1945520"/>
    <lineage>
        <taxon>Bacteria</taxon>
        <taxon>Pseudomonadati</taxon>
        <taxon>Pseudomonadota</taxon>
        <taxon>Gammaproteobacteria</taxon>
        <taxon>Moraxellales</taxon>
        <taxon>Moraxellaceae</taxon>
        <taxon>Psychrobacter</taxon>
    </lineage>
</organism>
<dbReference type="Proteomes" id="UP000188169">
    <property type="component" value="Unassembled WGS sequence"/>
</dbReference>
<accession>A0A1R4EDF9</accession>
<dbReference type="AlphaFoldDB" id="A0A1R4EDF9"/>
<protein>
    <recommendedName>
        <fullName evidence="3">Hydroxyneurosporene synthase (CrtC)</fullName>
    </recommendedName>
</protein>
<gene>
    <name evidence="1" type="ORF">A1019T_00487</name>
</gene>
<dbReference type="PANTHER" id="PTHR35868:SF4">
    <property type="entry name" value="DUF2804 DOMAIN-CONTAINING PROTEIN"/>
    <property type="match status" value="1"/>
</dbReference>
<name>A0A1R4EDF9_9GAMM</name>
<proteinExistence type="predicted"/>
<dbReference type="EMBL" id="FUGD01000049">
    <property type="protein sequence ID" value="SJM36526.1"/>
    <property type="molecule type" value="Genomic_DNA"/>
</dbReference>
<dbReference type="RefSeq" id="WP_077447927.1">
    <property type="nucleotide sequence ID" value="NZ_FUGD01000049.1"/>
</dbReference>
<reference evidence="2" key="1">
    <citation type="submission" date="2017-02" db="EMBL/GenBank/DDBJ databases">
        <authorList>
            <person name="Mornico D."/>
        </authorList>
    </citation>
    <scope>NUCLEOTIDE SEQUENCE [LARGE SCALE GENOMIC DNA]</scope>
</reference>
<evidence type="ECO:0008006" key="3">
    <source>
        <dbReference type="Google" id="ProtNLM"/>
    </source>
</evidence>
<sequence length="367" mass="41782">MINNTASYDLAAIDKLIEQGQPKFGVFSQVNQINYLDYHSHLISQKPVAQWRKQLKANQFAFIQIVHGPYRICLAVATIKLATTAFAYIYHEGTKQFEIVEALLPLTLNTQFSGDHQNGEMVFEHDKLTVKMHFSPEFASVRLNSEVFTVNADLQRAKQPLAVCSPSGRRGWTFTQKEPFEATSGELILHSSSKHYSITSESEGEQSTLTHLEFESSTRANLDWTLGFMRHETNWFWSCINTQLVDGRQFMLNLSMGVNETGVSENACWLDGEIYHLPSVMFRRDSQDSESNSAWSISHQNLGWSLVDIELTFTPLKVYKKTDNYGLLASIFEQWIGHYSGHIKLAEGEIIVLDQVMGLAEDHFAKW</sequence>
<dbReference type="OrthoDB" id="9134802at2"/>
<evidence type="ECO:0000313" key="2">
    <source>
        <dbReference type="Proteomes" id="UP000188169"/>
    </source>
</evidence>
<dbReference type="PANTHER" id="PTHR35868">
    <property type="entry name" value="DUF2804 DOMAIN-CONTAINING PROTEIN-RELATED"/>
    <property type="match status" value="1"/>
</dbReference>
<dbReference type="InterPro" id="IPR021243">
    <property type="entry name" value="DUF2804"/>
</dbReference>
<evidence type="ECO:0000313" key="1">
    <source>
        <dbReference type="EMBL" id="SJM36526.1"/>
    </source>
</evidence>